<keyword evidence="2" id="KW-1185">Reference proteome</keyword>
<evidence type="ECO:0000313" key="1">
    <source>
        <dbReference type="EMBL" id="KAB2814782.1"/>
    </source>
</evidence>
<proteinExistence type="predicted"/>
<comment type="caution">
    <text evidence="1">The sequence shown here is derived from an EMBL/GenBank/DDBJ whole genome shotgun (WGS) entry which is preliminary data.</text>
</comment>
<organism evidence="1 2">
    <name type="scientific">Phaeocystidibacter luteus</name>
    <dbReference type="NCBI Taxonomy" id="911197"/>
    <lineage>
        <taxon>Bacteria</taxon>
        <taxon>Pseudomonadati</taxon>
        <taxon>Bacteroidota</taxon>
        <taxon>Flavobacteriia</taxon>
        <taxon>Flavobacteriales</taxon>
        <taxon>Phaeocystidibacteraceae</taxon>
        <taxon>Phaeocystidibacter</taxon>
    </lineage>
</organism>
<sequence length="166" mass="18976">MNVALNELPDHCRIWIYQAPRALTVEEREVISAELENFTSDWQAHGKDLYAGYGLFYRRFIILAVDETVQEATGCSVDDSVTLIQNLQKSLNLDLMDRLQVAFRSENDLVVSVKLDEFKGLVEAGDVNETTIVFNNLVSNLGEFRTNWEVPAAKSWHSRYFESVQN</sequence>
<name>A0A6N6RML0_9FLAO</name>
<dbReference type="Proteomes" id="UP000468650">
    <property type="component" value="Unassembled WGS sequence"/>
</dbReference>
<dbReference type="AlphaFoldDB" id="A0A6N6RML0"/>
<reference evidence="1 2" key="1">
    <citation type="submission" date="2019-09" db="EMBL/GenBank/DDBJ databases">
        <title>Genomes of family Cryomorphaceae.</title>
        <authorList>
            <person name="Bowman J.P."/>
        </authorList>
    </citation>
    <scope>NUCLEOTIDE SEQUENCE [LARGE SCALE GENOMIC DNA]</scope>
    <source>
        <strain evidence="1 2">LMG 25704</strain>
    </source>
</reference>
<protein>
    <submittedName>
        <fullName evidence="1">ABC transporter ATPase</fullName>
    </submittedName>
</protein>
<gene>
    <name evidence="1" type="ORF">F8C67_03275</name>
</gene>
<dbReference type="OrthoDB" id="978691at2"/>
<evidence type="ECO:0000313" key="2">
    <source>
        <dbReference type="Proteomes" id="UP000468650"/>
    </source>
</evidence>
<dbReference type="EMBL" id="WBVO01000001">
    <property type="protein sequence ID" value="KAB2814782.1"/>
    <property type="molecule type" value="Genomic_DNA"/>
</dbReference>
<accession>A0A6N6RML0</accession>
<dbReference type="RefSeq" id="WP_151666360.1">
    <property type="nucleotide sequence ID" value="NZ_WBVO01000001.1"/>
</dbReference>